<dbReference type="InterPro" id="IPR018485">
    <property type="entry name" value="FGGY_C"/>
</dbReference>
<keyword evidence="2" id="KW-0119">Carbohydrate metabolism</keyword>
<dbReference type="EMBL" id="WLYK01000017">
    <property type="protein sequence ID" value="MTD17232.1"/>
    <property type="molecule type" value="Genomic_DNA"/>
</dbReference>
<protein>
    <submittedName>
        <fullName evidence="8">Sugar kinase</fullName>
    </submittedName>
</protein>
<dbReference type="PANTHER" id="PTHR43095">
    <property type="entry name" value="SUGAR KINASE"/>
    <property type="match status" value="1"/>
</dbReference>
<comment type="caution">
    <text evidence="8">The sequence shown here is derived from an EMBL/GenBank/DDBJ whole genome shotgun (WGS) entry which is preliminary data.</text>
</comment>
<dbReference type="InterPro" id="IPR043129">
    <property type="entry name" value="ATPase_NBD"/>
</dbReference>
<dbReference type="GO" id="GO:0042732">
    <property type="term" value="P:D-xylose metabolic process"/>
    <property type="evidence" value="ECO:0007669"/>
    <property type="project" value="UniProtKB-KW"/>
</dbReference>
<evidence type="ECO:0000256" key="3">
    <source>
        <dbReference type="ARBA" id="ARBA00022679"/>
    </source>
</evidence>
<keyword evidence="3 5" id="KW-0808">Transferase</keyword>
<evidence type="ECO:0000256" key="2">
    <source>
        <dbReference type="ARBA" id="ARBA00022629"/>
    </source>
</evidence>
<evidence type="ECO:0000256" key="5">
    <source>
        <dbReference type="RuleBase" id="RU003733"/>
    </source>
</evidence>
<dbReference type="Pfam" id="PF00370">
    <property type="entry name" value="FGGY_N"/>
    <property type="match status" value="1"/>
</dbReference>
<evidence type="ECO:0000259" key="7">
    <source>
        <dbReference type="Pfam" id="PF02782"/>
    </source>
</evidence>
<gene>
    <name evidence="8" type="ORF">GIS00_25200</name>
</gene>
<keyword evidence="2" id="KW-0859">Xylose metabolism</keyword>
<organism evidence="8 9">
    <name type="scientific">Nakamurella alba</name>
    <dbReference type="NCBI Taxonomy" id="2665158"/>
    <lineage>
        <taxon>Bacteria</taxon>
        <taxon>Bacillati</taxon>
        <taxon>Actinomycetota</taxon>
        <taxon>Actinomycetes</taxon>
        <taxon>Nakamurellales</taxon>
        <taxon>Nakamurellaceae</taxon>
        <taxon>Nakamurella</taxon>
    </lineage>
</organism>
<dbReference type="PANTHER" id="PTHR43095:SF5">
    <property type="entry name" value="XYLULOSE KINASE"/>
    <property type="match status" value="1"/>
</dbReference>
<dbReference type="InterPro" id="IPR018483">
    <property type="entry name" value="Carb_kinase_FGGY_CS"/>
</dbReference>
<keyword evidence="4 5" id="KW-0418">Kinase</keyword>
<dbReference type="PIRSF" id="PIRSF000538">
    <property type="entry name" value="GlpK"/>
    <property type="match status" value="1"/>
</dbReference>
<comment type="similarity">
    <text evidence="1 5">Belongs to the FGGY kinase family.</text>
</comment>
<evidence type="ECO:0000259" key="6">
    <source>
        <dbReference type="Pfam" id="PF00370"/>
    </source>
</evidence>
<evidence type="ECO:0000256" key="1">
    <source>
        <dbReference type="ARBA" id="ARBA00009156"/>
    </source>
</evidence>
<keyword evidence="9" id="KW-1185">Reference proteome</keyword>
<dbReference type="Proteomes" id="UP000460221">
    <property type="component" value="Unassembled WGS sequence"/>
</dbReference>
<proteinExistence type="inferred from homology"/>
<dbReference type="InterPro" id="IPR000577">
    <property type="entry name" value="Carb_kinase_FGGY"/>
</dbReference>
<dbReference type="Pfam" id="PF02782">
    <property type="entry name" value="FGGY_C"/>
    <property type="match status" value="1"/>
</dbReference>
<dbReference type="RefSeq" id="WP_154771235.1">
    <property type="nucleotide sequence ID" value="NZ_WLYK01000017.1"/>
</dbReference>
<dbReference type="CDD" id="cd07804">
    <property type="entry name" value="ASKHA_NBD_FGGY_RrXK-like"/>
    <property type="match status" value="1"/>
</dbReference>
<dbReference type="GO" id="GO:0016773">
    <property type="term" value="F:phosphotransferase activity, alcohol group as acceptor"/>
    <property type="evidence" value="ECO:0007669"/>
    <property type="project" value="InterPro"/>
</dbReference>
<name>A0A7K1FSV1_9ACTN</name>
<dbReference type="InterPro" id="IPR050406">
    <property type="entry name" value="FGGY_Carb_Kinase"/>
</dbReference>
<accession>A0A7K1FSV1</accession>
<feature type="domain" description="Carbohydrate kinase FGGY N-terminal" evidence="6">
    <location>
        <begin position="6"/>
        <end position="243"/>
    </location>
</feature>
<dbReference type="GO" id="GO:0016301">
    <property type="term" value="F:kinase activity"/>
    <property type="evidence" value="ECO:0007669"/>
    <property type="project" value="UniProtKB-KW"/>
</dbReference>
<reference evidence="8 9" key="1">
    <citation type="submission" date="2019-11" db="EMBL/GenBank/DDBJ databases">
        <authorList>
            <person name="Jiang L.-Q."/>
        </authorList>
    </citation>
    <scope>NUCLEOTIDE SEQUENCE [LARGE SCALE GENOMIC DNA]</scope>
    <source>
        <strain evidence="8 9">YIM 132087</strain>
    </source>
</reference>
<feature type="domain" description="Carbohydrate kinase FGGY C-terminal" evidence="7">
    <location>
        <begin position="259"/>
        <end position="440"/>
    </location>
</feature>
<evidence type="ECO:0000256" key="4">
    <source>
        <dbReference type="ARBA" id="ARBA00022777"/>
    </source>
</evidence>
<dbReference type="SUPFAM" id="SSF53067">
    <property type="entry name" value="Actin-like ATPase domain"/>
    <property type="match status" value="2"/>
</dbReference>
<evidence type="ECO:0000313" key="8">
    <source>
        <dbReference type="EMBL" id="MTD17232.1"/>
    </source>
</evidence>
<evidence type="ECO:0000313" key="9">
    <source>
        <dbReference type="Proteomes" id="UP000460221"/>
    </source>
</evidence>
<dbReference type="InterPro" id="IPR018484">
    <property type="entry name" value="FGGY_N"/>
</dbReference>
<sequence>MGDNAVVLGLDIGTSSSKAVLVDAGGTVVARATRPHGTSTPHPGWFEQDADTVWWGDLVALTRELAATPDVRITAVGISGLGPCVLPTDAQDRPVRPGILYGIDTRAGAQIDELDALLGEAEILRQSGNRLTSQAVGPKLLWVRQNEPDAWSRTRRFHTTASFLVARLTGEYVLDHHSASQSAPLYRPADRDWNREWCAQLFPELELPALAWPEDVVGTVTAEAAAATGLPQGIPVTAGTIDAWAEGVSVGATGVGDVMVMYGTTMFITAVTEQPLSSPGLWSTAGARRDTFTLAAGMATSGAVTDWFRRITGEDYAGLVDAAGEVPAGSRGLLMLPYFAGERTPLFEPDARGVVAGLTLDTGRGELYRAILEAIAFGVRHNLQAFTDAGARLDRLVAVGGGSQSALWPRIVSSVTGFPQQLTRENIGAALGDAYLAAVATGLDPDITEWNPVVGETRPDGDWQQVYDRLWPHYLGLHTSTRGIQQVLAQLSRERTG</sequence>
<dbReference type="PROSITE" id="PS00445">
    <property type="entry name" value="FGGY_KINASES_2"/>
    <property type="match status" value="1"/>
</dbReference>
<dbReference type="Gene3D" id="3.30.420.40">
    <property type="match status" value="2"/>
</dbReference>
<dbReference type="AlphaFoldDB" id="A0A7K1FSV1"/>